<dbReference type="GO" id="GO:0016020">
    <property type="term" value="C:membrane"/>
    <property type="evidence" value="ECO:0007669"/>
    <property type="project" value="InterPro"/>
</dbReference>
<evidence type="ECO:0008006" key="3">
    <source>
        <dbReference type="Google" id="ProtNLM"/>
    </source>
</evidence>
<accession>A0A6S6TCF6</accession>
<evidence type="ECO:0000313" key="2">
    <source>
        <dbReference type="EMBL" id="CAA6815916.1"/>
    </source>
</evidence>
<dbReference type="EMBL" id="CACVAY010000073">
    <property type="protein sequence ID" value="CAA6815916.1"/>
    <property type="molecule type" value="Genomic_DNA"/>
</dbReference>
<dbReference type="InterPro" id="IPR008523">
    <property type="entry name" value="DUF805"/>
</dbReference>
<feature type="transmembrane region" description="Helical" evidence="1">
    <location>
        <begin position="53"/>
        <end position="73"/>
    </location>
</feature>
<feature type="transmembrane region" description="Helical" evidence="1">
    <location>
        <begin position="85"/>
        <end position="104"/>
    </location>
</feature>
<sequence length="165" mass="18675">MMDRYSRINLFSSEGRLGRGIYFLFSFILPATIFWLIAAIAGQVGQFNIMENALAYSLLALAIFAAAALLISLTIQRNHDFNQSGWLSILLVIFPPIIIFYWLIPGSNGINSYGEPSYPMPKLMKWLSPLIYLALLAFTIYFVVESWDMIALELGKFFPGLSEFL</sequence>
<dbReference type="AlphaFoldDB" id="A0A6S6TCF6"/>
<protein>
    <recommendedName>
        <fullName evidence="3">DUF805 domain-containing protein</fullName>
    </recommendedName>
</protein>
<dbReference type="Pfam" id="PF05656">
    <property type="entry name" value="DUF805"/>
    <property type="match status" value="1"/>
</dbReference>
<proteinExistence type="predicted"/>
<organism evidence="2">
    <name type="scientific">uncultured Thiotrichaceae bacterium</name>
    <dbReference type="NCBI Taxonomy" id="298394"/>
    <lineage>
        <taxon>Bacteria</taxon>
        <taxon>Pseudomonadati</taxon>
        <taxon>Pseudomonadota</taxon>
        <taxon>Gammaproteobacteria</taxon>
        <taxon>Thiotrichales</taxon>
        <taxon>Thiotrichaceae</taxon>
        <taxon>environmental samples</taxon>
    </lineage>
</organism>
<feature type="transmembrane region" description="Helical" evidence="1">
    <location>
        <begin position="124"/>
        <end position="144"/>
    </location>
</feature>
<keyword evidence="1" id="KW-1133">Transmembrane helix</keyword>
<gene>
    <name evidence="2" type="ORF">HELGO_WM16764</name>
</gene>
<feature type="transmembrane region" description="Helical" evidence="1">
    <location>
        <begin position="21"/>
        <end position="41"/>
    </location>
</feature>
<keyword evidence="1" id="KW-0472">Membrane</keyword>
<reference evidence="2" key="1">
    <citation type="submission" date="2020-01" db="EMBL/GenBank/DDBJ databases">
        <authorList>
            <person name="Meier V. D."/>
            <person name="Meier V D."/>
        </authorList>
    </citation>
    <scope>NUCLEOTIDE SEQUENCE</scope>
    <source>
        <strain evidence="2">HLG_WM_MAG_07</strain>
    </source>
</reference>
<evidence type="ECO:0000256" key="1">
    <source>
        <dbReference type="SAM" id="Phobius"/>
    </source>
</evidence>
<keyword evidence="1" id="KW-0812">Transmembrane</keyword>
<name>A0A6S6TCF6_9GAMM</name>